<dbReference type="AlphaFoldDB" id="A0A836C0Z7"/>
<name>A0A836C0Z7_9CHLO</name>
<evidence type="ECO:0000313" key="8">
    <source>
        <dbReference type="Proteomes" id="UP000612055"/>
    </source>
</evidence>
<dbReference type="PANTHER" id="PTHR21373">
    <property type="entry name" value="GLUCOSE REPRESSIBLE PROTEIN MAK10"/>
    <property type="match status" value="1"/>
</dbReference>
<reference evidence="7" key="1">
    <citation type="journal article" date="2020" name="bioRxiv">
        <title>Comparative genomics of Chlamydomonas.</title>
        <authorList>
            <person name="Craig R.J."/>
            <person name="Hasan A.R."/>
            <person name="Ness R.W."/>
            <person name="Keightley P.D."/>
        </authorList>
    </citation>
    <scope>NUCLEOTIDE SEQUENCE</scope>
    <source>
        <strain evidence="7">CCAP 11/70</strain>
    </source>
</reference>
<dbReference type="Pfam" id="PF04112">
    <property type="entry name" value="Mak10"/>
    <property type="match status" value="1"/>
</dbReference>
<gene>
    <name evidence="7" type="ORF">HYH03_005618</name>
</gene>
<evidence type="ECO:0000256" key="4">
    <source>
        <dbReference type="SAM" id="MobiDB-lite"/>
    </source>
</evidence>
<dbReference type="OrthoDB" id="269405at2759"/>
<proteinExistence type="inferred from homology"/>
<dbReference type="Proteomes" id="UP000612055">
    <property type="component" value="Unassembled WGS sequence"/>
</dbReference>
<dbReference type="GO" id="GO:0031417">
    <property type="term" value="C:NatC complex"/>
    <property type="evidence" value="ECO:0007669"/>
    <property type="project" value="InterPro"/>
</dbReference>
<dbReference type="PANTHER" id="PTHR21373:SF0">
    <property type="entry name" value="N-ALPHA-ACETYLTRANSFERASE 35, NATC AUXILIARY SUBUNIT"/>
    <property type="match status" value="1"/>
</dbReference>
<dbReference type="InterPro" id="IPR057983">
    <property type="entry name" value="NAA35-like_N"/>
</dbReference>
<dbReference type="Pfam" id="PF25789">
    <property type="entry name" value="TPR_NAA35"/>
    <property type="match status" value="1"/>
</dbReference>
<evidence type="ECO:0000313" key="7">
    <source>
        <dbReference type="EMBL" id="KAG2496391.1"/>
    </source>
</evidence>
<feature type="domain" description="NAA35-like TPR repeats" evidence="6">
    <location>
        <begin position="330"/>
        <end position="780"/>
    </location>
</feature>
<feature type="compositionally biased region" description="Gly residues" evidence="4">
    <location>
        <begin position="589"/>
        <end position="603"/>
    </location>
</feature>
<comment type="subcellular location">
    <subcellularLocation>
        <location evidence="1">Cytoplasm</location>
    </subcellularLocation>
</comment>
<evidence type="ECO:0000259" key="5">
    <source>
        <dbReference type="Pfam" id="PF04112"/>
    </source>
</evidence>
<keyword evidence="8" id="KW-1185">Reference proteome</keyword>
<sequence length="796" mass="84304">MAEYVDIGPLLQAARVEMKVGQLISGEAFSLFEAMSALEAGNPKMDAAASPAAARPSLDALLADPKSFPLDLSGSQLLAVLDGLIAMEAAWHSGGSPMQTVYACLYMLQINRVRAHGTPATAALGAYCLALQADCAAVRDLIIAGAVCEEEDMNVFTAGIPFEPAAAPEGGREAALAALDAATAAADAAATAGSDPHAAALAARLRFRKALSLGLAAAAGESPEEVRSAAARFAEAREQLPAIRESAAPEPPPPAAPAVPLDAKARAAAAAAAAALGPPAPGFCMDVNRHLLGPAPPRQVQLLTVSQSLSYFDKLLGHLELAVGVTEAVHDYRSLQLFLWRFARQGPGSVSRSLLHWMLLPERWKAKETPEEAQPAASASGSAPALPPRKKGGKGAAANGTGAAAAKKEAPAPSVEPPWVPSKRMIAAACQLPYKEGLPEEAELFYEQSVIAVSNWAQAVLMNRCRSRRRLRRCLDDWANMYHHGYNAEVVPAVQAMVKASGWRWPIPSAGTEGEISGPMTTWVEYETAGTMLHHLLLGFEQELYEPHEYDMIYWYCDYLCTAMINAFSQTMQLAPPAQPPKVPPSAAGGAGGRGLGRGLGGRGRGREALRAEAENAAARFELEQVQLRFAVVEVEAMQQLCQGMLRLMVGLKMAGCISQPHPPPFNGQTERFEQRFAAFGQLMRPLPLTPQEFVASMDPQGRGAGDMLALASRQFKEARNRMPMLRTYAPSPDVADGWVKGLEAAAGLNAVASGVLAARLADGPVKVDLDWSRHPYFPAVTLPKAVPPAAAAKSS</sequence>
<evidence type="ECO:0000256" key="1">
    <source>
        <dbReference type="ARBA" id="ARBA00004496"/>
    </source>
</evidence>
<evidence type="ECO:0000259" key="6">
    <source>
        <dbReference type="Pfam" id="PF25789"/>
    </source>
</evidence>
<feature type="compositionally biased region" description="Low complexity" evidence="4">
    <location>
        <begin position="372"/>
        <end position="384"/>
    </location>
</feature>
<comment type="caution">
    <text evidence="7">The sequence shown here is derived from an EMBL/GenBank/DDBJ whole genome shotgun (WGS) entry which is preliminary data.</text>
</comment>
<dbReference type="InterPro" id="IPR057982">
    <property type="entry name" value="TPR_NAA35"/>
</dbReference>
<feature type="compositionally biased region" description="Low complexity" evidence="4">
    <location>
        <begin position="396"/>
        <end position="405"/>
    </location>
</feature>
<dbReference type="EMBL" id="JAEHOE010000019">
    <property type="protein sequence ID" value="KAG2496391.1"/>
    <property type="molecule type" value="Genomic_DNA"/>
</dbReference>
<dbReference type="InterPro" id="IPR007244">
    <property type="entry name" value="Naa35_N"/>
</dbReference>
<comment type="similarity">
    <text evidence="2">Belongs to the MAK10 family.</text>
</comment>
<evidence type="ECO:0000256" key="2">
    <source>
        <dbReference type="ARBA" id="ARBA00006289"/>
    </source>
</evidence>
<accession>A0A836C0Z7</accession>
<feature type="region of interest" description="Disordered" evidence="4">
    <location>
        <begin position="368"/>
        <end position="418"/>
    </location>
</feature>
<feature type="domain" description="NAA35-like N-terminal" evidence="5">
    <location>
        <begin position="21"/>
        <end position="162"/>
    </location>
</feature>
<organism evidence="7 8">
    <name type="scientific">Edaphochlamys debaryana</name>
    <dbReference type="NCBI Taxonomy" id="47281"/>
    <lineage>
        <taxon>Eukaryota</taxon>
        <taxon>Viridiplantae</taxon>
        <taxon>Chlorophyta</taxon>
        <taxon>core chlorophytes</taxon>
        <taxon>Chlorophyceae</taxon>
        <taxon>CS clade</taxon>
        <taxon>Chlamydomonadales</taxon>
        <taxon>Chlamydomonadales incertae sedis</taxon>
        <taxon>Edaphochlamys</taxon>
    </lineage>
</organism>
<feature type="region of interest" description="Disordered" evidence="4">
    <location>
        <begin position="576"/>
        <end position="608"/>
    </location>
</feature>
<evidence type="ECO:0000256" key="3">
    <source>
        <dbReference type="ARBA" id="ARBA00022490"/>
    </source>
</evidence>
<protein>
    <submittedName>
        <fullName evidence="7">Uncharacterized protein</fullName>
    </submittedName>
</protein>
<keyword evidence="3" id="KW-0963">Cytoplasm</keyword>